<dbReference type="InterPro" id="IPR021831">
    <property type="entry name" value="ParD-like"/>
</dbReference>
<gene>
    <name evidence="1" type="ORF">NA66_1002178</name>
</gene>
<sequence length="107" mass="11878">MARWPPNALPGSHAQRNIRIDYVSFNWGYMGIIKISEHMHERLRSTSTALSRSINAQAEHWLRVGMLAELNPALSYGDICRMLIEAEARGGDVAPAEPVAHGIEQVA</sequence>
<evidence type="ECO:0000313" key="1">
    <source>
        <dbReference type="EMBL" id="PXX39065.1"/>
    </source>
</evidence>
<proteinExistence type="predicted"/>
<dbReference type="EMBL" id="QJJY01000002">
    <property type="protein sequence ID" value="PXX39065.1"/>
    <property type="molecule type" value="Genomic_DNA"/>
</dbReference>
<reference evidence="1 2" key="1">
    <citation type="submission" date="2018-05" db="EMBL/GenBank/DDBJ databases">
        <title>Comparative genomics of bacterial root endophytes of switchgrass collected from native prairies over two seasons.</title>
        <authorList>
            <person name="Tang Y."/>
        </authorList>
    </citation>
    <scope>NUCLEOTIDE SEQUENCE [LARGE SCALE GENOMIC DNA]</scope>
    <source>
        <strain evidence="1 2">NFIX32</strain>
    </source>
</reference>
<dbReference type="Proteomes" id="UP000247755">
    <property type="component" value="Unassembled WGS sequence"/>
</dbReference>
<dbReference type="AlphaFoldDB" id="A0A318IUM0"/>
<accession>A0A318IUM0</accession>
<evidence type="ECO:0000313" key="2">
    <source>
        <dbReference type="Proteomes" id="UP000247755"/>
    </source>
</evidence>
<dbReference type="Pfam" id="PF11903">
    <property type="entry name" value="ParD_like"/>
    <property type="match status" value="1"/>
</dbReference>
<organism evidence="1 2">
    <name type="scientific">Burkholderia pyrrocinia</name>
    <name type="common">Pseudomonas pyrrocinia</name>
    <dbReference type="NCBI Taxonomy" id="60550"/>
    <lineage>
        <taxon>Bacteria</taxon>
        <taxon>Pseudomonadati</taxon>
        <taxon>Pseudomonadota</taxon>
        <taxon>Betaproteobacteria</taxon>
        <taxon>Burkholderiales</taxon>
        <taxon>Burkholderiaceae</taxon>
        <taxon>Burkholderia</taxon>
        <taxon>Burkholderia cepacia complex</taxon>
    </lineage>
</organism>
<name>A0A318IUM0_BURPY</name>
<protein>
    <submittedName>
        <fullName evidence="1">ParD-like antitoxin of type II ParDE toxin-antitoxin system</fullName>
    </submittedName>
</protein>
<comment type="caution">
    <text evidence="1">The sequence shown here is derived from an EMBL/GenBank/DDBJ whole genome shotgun (WGS) entry which is preliminary data.</text>
</comment>